<reference evidence="4 5" key="1">
    <citation type="journal article" date="2014" name="Nat. Genet.">
        <title>Genome and transcriptome of the porcine whipworm Trichuris suis.</title>
        <authorList>
            <person name="Jex A.R."/>
            <person name="Nejsum P."/>
            <person name="Schwarz E.M."/>
            <person name="Hu L."/>
            <person name="Young N.D."/>
            <person name="Hall R.S."/>
            <person name="Korhonen P.K."/>
            <person name="Liao S."/>
            <person name="Thamsborg S."/>
            <person name="Xia J."/>
            <person name="Xu P."/>
            <person name="Wang S."/>
            <person name="Scheerlinck J.P."/>
            <person name="Hofmann A."/>
            <person name="Sternberg P.W."/>
            <person name="Wang J."/>
            <person name="Gasser R.B."/>
        </authorList>
    </citation>
    <scope>NUCLEOTIDE SEQUENCE [LARGE SCALE GENOMIC DNA]</scope>
    <source>
        <strain evidence="4">DCEP-RM93F</strain>
        <strain evidence="3">DCEP-RM93M</strain>
    </source>
</reference>
<evidence type="ECO:0000313" key="5">
    <source>
        <dbReference type="Proteomes" id="UP000030764"/>
    </source>
</evidence>
<dbReference type="OrthoDB" id="5849824at2759"/>
<evidence type="ECO:0000313" key="4">
    <source>
        <dbReference type="EMBL" id="KFD61782.1"/>
    </source>
</evidence>
<dbReference type="Proteomes" id="UP000030764">
    <property type="component" value="Unassembled WGS sequence"/>
</dbReference>
<keyword evidence="5" id="KW-1185">Reference proteome</keyword>
<accession>A0A085MX36</accession>
<comment type="similarity">
    <text evidence="1">Belongs to the nematode transthyretin-like family.</text>
</comment>
<evidence type="ECO:0000256" key="2">
    <source>
        <dbReference type="SAM" id="SignalP"/>
    </source>
</evidence>
<organism evidence="4">
    <name type="scientific">Trichuris suis</name>
    <name type="common">pig whipworm</name>
    <dbReference type="NCBI Taxonomy" id="68888"/>
    <lineage>
        <taxon>Eukaryota</taxon>
        <taxon>Metazoa</taxon>
        <taxon>Ecdysozoa</taxon>
        <taxon>Nematoda</taxon>
        <taxon>Enoplea</taxon>
        <taxon>Dorylaimia</taxon>
        <taxon>Trichinellida</taxon>
        <taxon>Trichuridae</taxon>
        <taxon>Trichuris</taxon>
    </lineage>
</organism>
<dbReference type="InterPro" id="IPR001534">
    <property type="entry name" value="Transthyretin-like"/>
</dbReference>
<dbReference type="Pfam" id="PF01060">
    <property type="entry name" value="TTR-52"/>
    <property type="match status" value="1"/>
</dbReference>
<sequence length="135" mass="15091">MYVALIVSLFMAQLAMGSIQRTVVKGKLMCGDKPASGVKVKLVDKDLVSDDVMAEDHTPANGEFLLDGTEDEVTKIDPVLKIYHDCDDSWKPCQRRWSIRIPDKYITKPGSAHPKTFDLGVVNLEARIKEDRNCV</sequence>
<protein>
    <recommendedName>
        <fullName evidence="6">Transthyretin-like family protein</fullName>
    </recommendedName>
</protein>
<evidence type="ECO:0000313" key="3">
    <source>
        <dbReference type="EMBL" id="KFD54894.1"/>
    </source>
</evidence>
<dbReference type="EMBL" id="KL367611">
    <property type="protein sequence ID" value="KFD61782.1"/>
    <property type="molecule type" value="Genomic_DNA"/>
</dbReference>
<proteinExistence type="inferred from homology"/>
<dbReference type="PANTHER" id="PTHR21700">
    <property type="entry name" value="TRANSTHYRETIN-LIKE FAMILY PROTEIN-RELATED"/>
    <property type="match status" value="1"/>
</dbReference>
<feature type="chain" id="PRO_5010405314" description="Transthyretin-like family protein" evidence="2">
    <location>
        <begin position="18"/>
        <end position="135"/>
    </location>
</feature>
<dbReference type="InterPro" id="IPR038479">
    <property type="entry name" value="Transthyretin-like_sf"/>
</dbReference>
<gene>
    <name evidence="3" type="ORF">M513_04328</name>
    <name evidence="4" type="ORF">M514_04328</name>
</gene>
<keyword evidence="2" id="KW-0732">Signal</keyword>
<name>A0A085MX36_9BILA</name>
<evidence type="ECO:0000256" key="1">
    <source>
        <dbReference type="ARBA" id="ARBA00010112"/>
    </source>
</evidence>
<evidence type="ECO:0008006" key="6">
    <source>
        <dbReference type="Google" id="ProtNLM"/>
    </source>
</evidence>
<dbReference type="EMBL" id="KL363204">
    <property type="protein sequence ID" value="KFD54894.1"/>
    <property type="molecule type" value="Genomic_DNA"/>
</dbReference>
<dbReference type="AlphaFoldDB" id="A0A085MX36"/>
<dbReference type="GO" id="GO:0009986">
    <property type="term" value="C:cell surface"/>
    <property type="evidence" value="ECO:0007669"/>
    <property type="project" value="InterPro"/>
</dbReference>
<feature type="signal peptide" evidence="2">
    <location>
        <begin position="1"/>
        <end position="17"/>
    </location>
</feature>
<dbReference type="Proteomes" id="UP000030758">
    <property type="component" value="Unassembled WGS sequence"/>
</dbReference>
<dbReference type="Gene3D" id="2.60.40.3330">
    <property type="match status" value="1"/>
</dbReference>